<name>A0ABR1GD42_AURAN</name>
<gene>
    <name evidence="1" type="ORF">SO694_00003761</name>
</gene>
<dbReference type="Gene3D" id="3.40.50.300">
    <property type="entry name" value="P-loop containing nucleotide triphosphate hydrolases"/>
    <property type="match status" value="1"/>
</dbReference>
<dbReference type="KEGG" id="aaf:AURANDRAFT_52816"/>
<dbReference type="PANTHER" id="PTHR43681:SF1">
    <property type="entry name" value="SARCALUMENIN"/>
    <property type="match status" value="1"/>
</dbReference>
<dbReference type="CDD" id="cd00821">
    <property type="entry name" value="PH"/>
    <property type="match status" value="1"/>
</dbReference>
<dbReference type="Pfam" id="PF00350">
    <property type="entry name" value="Dynamin_N"/>
    <property type="match status" value="1"/>
</dbReference>
<dbReference type="Gene3D" id="2.30.29.30">
    <property type="entry name" value="Pleckstrin-homology domain (PH domain)/Phosphotyrosine-binding domain (PTB)"/>
    <property type="match status" value="1"/>
</dbReference>
<dbReference type="Gene3D" id="1.10.268.20">
    <property type="match status" value="1"/>
</dbReference>
<dbReference type="InterPro" id="IPR001849">
    <property type="entry name" value="PH_domain"/>
</dbReference>
<comment type="caution">
    <text evidence="1">The sequence shown here is derived from an EMBL/GenBank/DDBJ whole genome shotgun (WGS) entry which is preliminary data.</text>
</comment>
<dbReference type="InterPro" id="IPR027417">
    <property type="entry name" value="P-loop_NTPase"/>
</dbReference>
<organism evidence="1 2">
    <name type="scientific">Aureococcus anophagefferens</name>
    <name type="common">Harmful bloom alga</name>
    <dbReference type="NCBI Taxonomy" id="44056"/>
    <lineage>
        <taxon>Eukaryota</taxon>
        <taxon>Sar</taxon>
        <taxon>Stramenopiles</taxon>
        <taxon>Ochrophyta</taxon>
        <taxon>Pelagophyceae</taxon>
        <taxon>Pelagomonadales</taxon>
        <taxon>Pelagomonadaceae</taxon>
        <taxon>Aureococcus</taxon>
    </lineage>
</organism>
<dbReference type="PROSITE" id="PS51718">
    <property type="entry name" value="G_DYNAMIN_2"/>
    <property type="match status" value="1"/>
</dbReference>
<dbReference type="InterPro" id="IPR045063">
    <property type="entry name" value="Dynamin_N"/>
</dbReference>
<accession>A0ABR1GD42</accession>
<proteinExistence type="predicted"/>
<dbReference type="GO" id="GO:0005525">
    <property type="term" value="F:GTP binding"/>
    <property type="evidence" value="ECO:0007669"/>
    <property type="project" value="InterPro"/>
</dbReference>
<dbReference type="Pfam" id="PF18150">
    <property type="entry name" value="DUF5600"/>
    <property type="match status" value="1"/>
</dbReference>
<dbReference type="InterPro" id="IPR040990">
    <property type="entry name" value="DUF5600"/>
</dbReference>
<dbReference type="SUPFAM" id="SSF50729">
    <property type="entry name" value="PH domain-like"/>
    <property type="match status" value="1"/>
</dbReference>
<dbReference type="SMART" id="SM00233">
    <property type="entry name" value="PH"/>
    <property type="match status" value="1"/>
</dbReference>
<dbReference type="SUPFAM" id="SSF52540">
    <property type="entry name" value="P-loop containing nucleoside triphosphate hydrolases"/>
    <property type="match status" value="1"/>
</dbReference>
<evidence type="ECO:0000313" key="2">
    <source>
        <dbReference type="Proteomes" id="UP001363151"/>
    </source>
</evidence>
<dbReference type="Pfam" id="PF00169">
    <property type="entry name" value="PH"/>
    <property type="match status" value="1"/>
</dbReference>
<dbReference type="Proteomes" id="UP001363151">
    <property type="component" value="Unassembled WGS sequence"/>
</dbReference>
<dbReference type="InterPro" id="IPR030381">
    <property type="entry name" value="G_DYNAMIN_dom"/>
</dbReference>
<evidence type="ECO:0000313" key="1">
    <source>
        <dbReference type="EMBL" id="KAK7254019.1"/>
    </source>
</evidence>
<dbReference type="InterPro" id="IPR011993">
    <property type="entry name" value="PH-like_dom_sf"/>
</dbReference>
<dbReference type="InterPro" id="IPR051943">
    <property type="entry name" value="TRAFAC_Dynamin-like_GTPase"/>
</dbReference>
<reference evidence="1 2" key="1">
    <citation type="submission" date="2024-03" db="EMBL/GenBank/DDBJ databases">
        <title>Aureococcus anophagefferens CCMP1851 and Kratosvirus quantuckense: Draft genome of a second virus-susceptible host strain in the model system.</title>
        <authorList>
            <person name="Chase E."/>
            <person name="Truchon A.R."/>
            <person name="Schepens W."/>
            <person name="Wilhelm S.W."/>
        </authorList>
    </citation>
    <scope>NUCLEOTIDE SEQUENCE [LARGE SCALE GENOMIC DNA]</scope>
    <source>
        <strain evidence="1 2">CCMP1851</strain>
    </source>
</reference>
<dbReference type="EMBL" id="JBBJCI010000033">
    <property type="protein sequence ID" value="KAK7254019.1"/>
    <property type="molecule type" value="Genomic_DNA"/>
</dbReference>
<sequence length="583" mass="63330">MASPMKKMPAEGKEFAAPDYADLQHALCGLYTREVAPVEAQLKYGTVGTASYTAAEFGAKPVVFILGQYSVGKTTFIRTLLGKDFPSMQIGPEPTTDCFMAIEKGVSDRNVPGSAATADTTRPWGALGNFGAAFQAKFSVTSVAGASLLDDLILVDSPGVLAGEKQKQAGRHYDFVEVAAHFAERADLILVLVDAHKLDLSDEFTNVLRSIQKHDEKMRVVLNKADQVSTQELIRVTTAMAWSLSRCLRTPEVKRVYVSSFWDEPLKNEQLKPFFEAERDALLADLRALPTGQLQRRTNEVLRRVAAVKAHAMILEGIRKRVPYIGQEAWAKSCADGAALPDIWQAIARDNEVSLWTLPPPEAYAAAIASGKLDVLKLPQTKQALAALAAAADDHVPHAQRYFRGDLEELPEEAPHVVKSFLFKLDGKHKFKITSAGYKKRWFVLDSGTLRYYHARNDVGNDTNPGGELNLLGGSVAALPDSDRSFVFSVNGPNLDRAYVFAAESAEDMATWIKQIRAHASGRAQLPTATPVPTTPPPPPEPVAAELVDDDDDATAPADAGEVRMSISDPGPARETTVDGLIV</sequence>
<dbReference type="PROSITE" id="PS50003">
    <property type="entry name" value="PH_DOMAIN"/>
    <property type="match status" value="1"/>
</dbReference>
<dbReference type="GO" id="GO:0010008">
    <property type="term" value="C:endosome membrane"/>
    <property type="evidence" value="ECO:0007669"/>
    <property type="project" value="UniProtKB-SubCell"/>
</dbReference>
<keyword evidence="2" id="KW-1185">Reference proteome</keyword>
<dbReference type="PANTHER" id="PTHR43681">
    <property type="entry name" value="TRANSMEMBRANE GTPASE FZO"/>
    <property type="match status" value="1"/>
</dbReference>
<protein>
    <submittedName>
        <fullName evidence="1">Uncharacterized protein</fullName>
    </submittedName>
</protein>